<evidence type="ECO:0000256" key="1">
    <source>
        <dbReference type="ARBA" id="ARBA00001070"/>
    </source>
</evidence>
<keyword evidence="4" id="KW-0645">Protease</keyword>
<dbReference type="Gene3D" id="3.40.50.1820">
    <property type="entry name" value="alpha/beta hydrolase"/>
    <property type="match status" value="1"/>
</dbReference>
<evidence type="ECO:0000256" key="6">
    <source>
        <dbReference type="ARBA" id="ARBA00022825"/>
    </source>
</evidence>
<comment type="caution">
    <text evidence="9">The sequence shown here is derived from an EMBL/GenBank/DDBJ whole genome shotgun (WGS) entry which is preliminary data.</text>
</comment>
<dbReference type="InterPro" id="IPR023302">
    <property type="entry name" value="Pept_S9A_N"/>
</dbReference>
<dbReference type="EC" id="3.4.21.26" evidence="3"/>
<evidence type="ECO:0000256" key="2">
    <source>
        <dbReference type="ARBA" id="ARBA00005228"/>
    </source>
</evidence>
<dbReference type="PANTHER" id="PTHR42881">
    <property type="entry name" value="PROLYL ENDOPEPTIDASE"/>
    <property type="match status" value="1"/>
</dbReference>
<organism evidence="9 10">
    <name type="scientific">Psychroflexus planctonicus</name>
    <dbReference type="NCBI Taxonomy" id="1526575"/>
    <lineage>
        <taxon>Bacteria</taxon>
        <taxon>Pseudomonadati</taxon>
        <taxon>Bacteroidota</taxon>
        <taxon>Flavobacteriia</taxon>
        <taxon>Flavobacteriales</taxon>
        <taxon>Flavobacteriaceae</taxon>
        <taxon>Psychroflexus</taxon>
    </lineage>
</organism>
<dbReference type="Proteomes" id="UP000599179">
    <property type="component" value="Unassembled WGS sequence"/>
</dbReference>
<reference evidence="10" key="1">
    <citation type="journal article" date="2019" name="Int. J. Syst. Evol. Microbiol.">
        <title>The Global Catalogue of Microorganisms (GCM) 10K type strain sequencing project: providing services to taxonomists for standard genome sequencing and annotation.</title>
        <authorList>
            <consortium name="The Broad Institute Genomics Platform"/>
            <consortium name="The Broad Institute Genome Sequencing Center for Infectious Disease"/>
            <person name="Wu L."/>
            <person name="Ma J."/>
        </authorList>
    </citation>
    <scope>NUCLEOTIDE SEQUENCE [LARGE SCALE GENOMIC DNA]</scope>
    <source>
        <strain evidence="10">CGMCC 1.12931</strain>
    </source>
</reference>
<comment type="similarity">
    <text evidence="2">Belongs to the peptidase S9A family.</text>
</comment>
<accession>A0ABQ1SI41</accession>
<dbReference type="InterPro" id="IPR001375">
    <property type="entry name" value="Peptidase_S9_cat"/>
</dbReference>
<sequence length="710" mass="80140">MKNYMLLGLGVSMLIGCATEEEEKPETMLYPETRMDETVDTYFDREVKDPYRWLEDDRSEETEAWVKAQNEVTFDYLAKIPYREQLKKRLTEIWNYEKVGAPFTRGNYTYFYKNDGLQNQSVLYRYPKDASIEDAKVFLNPNEFSEDGTTSLAGLSFTEDGKTAAYSISEGGSDWRKIIVIDAETREQKEDTLMDVKFSGISWFKDEGFYYSSYDKPEGSELSAKTDQHKLYYHKLGTSQKKDEVIFGATADEKHRYVGGSLTDDHRFLVISASKSTSGNRLFIKDLTKKDAELVSVIDHYDNDLYVLDNHDEKLFLVTDLDAPNKRVVHVNASNPSPENWEDFIPETEHVLSPSTAGGYFFANYMVDAVSQVKQFDKEGNLVREVDLPGVGSAGGFGAREEDEVLYFSFTNYTTPGSIYKYEIESGETELHIQPEIDFNPEEYESKQVFYTSKDGTKIPMIITHKKGVELNGNNPTMLYGYGGFNISLTPSFSTANVAWLENGGVYAVANLRGGGEYGKDWHKAGTKMQKQNVFDDFIAAAEFLIEENYTSSEKLAIRGGSNGGLLVGACMTQRPELFQVALPAVGVLDMLRYHTFTSGAGWAYDYGTSEDDLEMFEYLLNYSPVHNVKEDVEYPATLITTSDHDDRVVPAHSFKFAAELQSKQTGTNPTLIRIETDAGHGAGKPTSKTIEEYADIFAFTFYNMGVEKL</sequence>
<proteinExistence type="inferred from homology"/>
<feature type="domain" description="Peptidase S9A N-terminal" evidence="8">
    <location>
        <begin position="31"/>
        <end position="431"/>
    </location>
</feature>
<comment type="catalytic activity">
    <reaction evidence="1">
        <text>Hydrolysis of Pro-|-Xaa &gt;&gt; Ala-|-Xaa in oligopeptides.</text>
        <dbReference type="EC" id="3.4.21.26"/>
    </reaction>
</comment>
<dbReference type="Pfam" id="PF02897">
    <property type="entry name" value="Peptidase_S9_N"/>
    <property type="match status" value="1"/>
</dbReference>
<evidence type="ECO:0000256" key="4">
    <source>
        <dbReference type="ARBA" id="ARBA00022670"/>
    </source>
</evidence>
<keyword evidence="5" id="KW-0378">Hydrolase</keyword>
<dbReference type="PROSITE" id="PS00708">
    <property type="entry name" value="PRO_ENDOPEP_SER"/>
    <property type="match status" value="1"/>
</dbReference>
<dbReference type="SUPFAM" id="SSF53474">
    <property type="entry name" value="alpha/beta-Hydrolases"/>
    <property type="match status" value="1"/>
</dbReference>
<dbReference type="Pfam" id="PF00326">
    <property type="entry name" value="Peptidase_S9"/>
    <property type="match status" value="1"/>
</dbReference>
<feature type="domain" description="Peptidase S9 prolyl oligopeptidase catalytic" evidence="7">
    <location>
        <begin position="491"/>
        <end position="705"/>
    </location>
</feature>
<evidence type="ECO:0000313" key="10">
    <source>
        <dbReference type="Proteomes" id="UP000599179"/>
    </source>
</evidence>
<dbReference type="SUPFAM" id="SSF50993">
    <property type="entry name" value="Peptidase/esterase 'gauge' domain"/>
    <property type="match status" value="1"/>
</dbReference>
<dbReference type="PROSITE" id="PS51257">
    <property type="entry name" value="PROKAR_LIPOPROTEIN"/>
    <property type="match status" value="1"/>
</dbReference>
<evidence type="ECO:0000313" key="9">
    <source>
        <dbReference type="EMBL" id="GGE34421.1"/>
    </source>
</evidence>
<evidence type="ECO:0000259" key="7">
    <source>
        <dbReference type="Pfam" id="PF00326"/>
    </source>
</evidence>
<dbReference type="EMBL" id="BMGM01000005">
    <property type="protein sequence ID" value="GGE34421.1"/>
    <property type="molecule type" value="Genomic_DNA"/>
</dbReference>
<evidence type="ECO:0000259" key="8">
    <source>
        <dbReference type="Pfam" id="PF02897"/>
    </source>
</evidence>
<dbReference type="InterPro" id="IPR029058">
    <property type="entry name" value="AB_hydrolase_fold"/>
</dbReference>
<dbReference type="InterPro" id="IPR002471">
    <property type="entry name" value="Pept_S9_AS"/>
</dbReference>
<keyword evidence="6" id="KW-0720">Serine protease</keyword>
<dbReference type="InterPro" id="IPR051167">
    <property type="entry name" value="Prolyl_oligopep/macrocyclase"/>
</dbReference>
<evidence type="ECO:0000256" key="3">
    <source>
        <dbReference type="ARBA" id="ARBA00011897"/>
    </source>
</evidence>
<name>A0ABQ1SI41_9FLAO</name>
<dbReference type="InterPro" id="IPR002470">
    <property type="entry name" value="Peptidase_S9A"/>
</dbReference>
<keyword evidence="10" id="KW-1185">Reference proteome</keyword>
<protein>
    <recommendedName>
        <fullName evidence="3">prolyl oligopeptidase</fullName>
        <ecNumber evidence="3">3.4.21.26</ecNumber>
    </recommendedName>
</protein>
<gene>
    <name evidence="9" type="ORF">GCM10010832_13280</name>
</gene>
<dbReference type="Gene3D" id="2.130.10.120">
    <property type="entry name" value="Prolyl oligopeptidase, N-terminal domain"/>
    <property type="match status" value="1"/>
</dbReference>
<dbReference type="PRINTS" id="PR00862">
    <property type="entry name" value="PROLIGOPTASE"/>
</dbReference>
<evidence type="ECO:0000256" key="5">
    <source>
        <dbReference type="ARBA" id="ARBA00022801"/>
    </source>
</evidence>
<dbReference type="PANTHER" id="PTHR42881:SF2">
    <property type="entry name" value="PROLYL ENDOPEPTIDASE"/>
    <property type="match status" value="1"/>
</dbReference>